<dbReference type="InterPro" id="IPR000719">
    <property type="entry name" value="Prot_kinase_dom"/>
</dbReference>
<evidence type="ECO:0000256" key="18">
    <source>
        <dbReference type="PROSITE-ProRule" id="PRU10141"/>
    </source>
</evidence>
<comment type="caution">
    <text evidence="21">The sequence shown here is derived from an EMBL/GenBank/DDBJ whole genome shotgun (WGS) entry which is preliminary data.</text>
</comment>
<dbReference type="PROSITE" id="PS50011">
    <property type="entry name" value="PROTEIN_KINASE_DOM"/>
    <property type="match status" value="1"/>
</dbReference>
<dbReference type="PIRSF" id="PIRSF000654">
    <property type="entry name" value="Integrin-linked_kinase"/>
    <property type="match status" value="1"/>
</dbReference>
<evidence type="ECO:0000256" key="10">
    <source>
        <dbReference type="ARBA" id="ARBA00022777"/>
    </source>
</evidence>
<name>A0ABR0YPA8_HUSHU</name>
<keyword evidence="8" id="KW-0479">Metal-binding</keyword>
<keyword evidence="12 18" id="KW-0067">ATP-binding</keyword>
<dbReference type="InterPro" id="IPR008271">
    <property type="entry name" value="Ser/Thr_kinase_AS"/>
</dbReference>
<dbReference type="Proteomes" id="UP001369086">
    <property type="component" value="Unassembled WGS sequence"/>
</dbReference>
<sequence length="288" mass="32632">MWYGYSPTHSIVKVHKLIVMDELLQSKGYEVENTIGEGTYSKVKRAYCNTRGRHVAIKIIDTRKGPKDFISRFLPRELQITQKLDHKNIIKVYEVYKSEDGKIGLVMELAERGDLFEHISKGGPLSERQAKDLFGQLAESVRHCHENGVTHRDLKCENTLLDKNFSLKLADFGFAKLVPPNSEELSATFCGSTAYAAPEVLKESPHDSRKSDTWSMGVVLYVMLSGHLPFDDTNIPKMLSQQEKGISLDHLPNHSPDCKDLLLTMLTYNIQQRPFIGGICSHKWLEAD</sequence>
<keyword evidence="4" id="KW-0217">Developmental protein</keyword>
<feature type="binding site" evidence="18">
    <location>
        <position position="58"/>
    </location>
    <ligand>
        <name>ATP</name>
        <dbReference type="ChEBI" id="CHEBI:30616"/>
    </ligand>
</feature>
<feature type="domain" description="Protein kinase" evidence="20">
    <location>
        <begin position="29"/>
        <end position="285"/>
    </location>
</feature>
<evidence type="ECO:0000313" key="21">
    <source>
        <dbReference type="EMBL" id="KAK6474447.1"/>
    </source>
</evidence>
<keyword evidence="7" id="KW-0808">Transferase</keyword>
<evidence type="ECO:0000256" key="16">
    <source>
        <dbReference type="ARBA" id="ARBA00047899"/>
    </source>
</evidence>
<evidence type="ECO:0000256" key="7">
    <source>
        <dbReference type="ARBA" id="ARBA00022679"/>
    </source>
</evidence>
<dbReference type="EC" id="2.7.11.1" evidence="3"/>
<protein>
    <recommendedName>
        <fullName evidence="3">non-specific serine/threonine protein kinase</fullName>
        <ecNumber evidence="3">2.7.11.1</ecNumber>
    </recommendedName>
</protein>
<reference evidence="21 22" key="1">
    <citation type="submission" date="2021-05" db="EMBL/GenBank/DDBJ databases">
        <authorList>
            <person name="Zahm M."/>
            <person name="Klopp C."/>
            <person name="Cabau C."/>
            <person name="Kuhl H."/>
            <person name="Suciu R."/>
            <person name="Ciorpac M."/>
            <person name="Holostenco D."/>
            <person name="Gessner J."/>
            <person name="Wuertz S."/>
            <person name="Hohne C."/>
            <person name="Stock M."/>
            <person name="Gislard M."/>
            <person name="Lluch J."/>
            <person name="Milhes M."/>
            <person name="Lampietro C."/>
            <person name="Lopez Roques C."/>
            <person name="Donnadieu C."/>
            <person name="Du K."/>
            <person name="Schartl M."/>
            <person name="Guiguen Y."/>
        </authorList>
    </citation>
    <scope>NUCLEOTIDE SEQUENCE [LARGE SCALE GENOMIC DNA]</scope>
    <source>
        <strain evidence="21">Hh-F2</strain>
        <tissue evidence="21">Blood</tissue>
    </source>
</reference>
<dbReference type="SMART" id="SM00220">
    <property type="entry name" value="S_TKc"/>
    <property type="match status" value="1"/>
</dbReference>
<dbReference type="InterPro" id="IPR017441">
    <property type="entry name" value="Protein_kinase_ATP_BS"/>
</dbReference>
<evidence type="ECO:0000256" key="3">
    <source>
        <dbReference type="ARBA" id="ARBA00012513"/>
    </source>
</evidence>
<keyword evidence="10" id="KW-0418">Kinase</keyword>
<organism evidence="21 22">
    <name type="scientific">Huso huso</name>
    <name type="common">Beluga</name>
    <name type="synonym">Acipenser huso</name>
    <dbReference type="NCBI Taxonomy" id="61971"/>
    <lineage>
        <taxon>Eukaryota</taxon>
        <taxon>Metazoa</taxon>
        <taxon>Chordata</taxon>
        <taxon>Craniata</taxon>
        <taxon>Vertebrata</taxon>
        <taxon>Euteleostomi</taxon>
        <taxon>Actinopterygii</taxon>
        <taxon>Chondrostei</taxon>
        <taxon>Acipenseriformes</taxon>
        <taxon>Acipenseridae</taxon>
        <taxon>Huso</taxon>
    </lineage>
</organism>
<evidence type="ECO:0000313" key="22">
    <source>
        <dbReference type="Proteomes" id="UP001369086"/>
    </source>
</evidence>
<evidence type="ECO:0000256" key="13">
    <source>
        <dbReference type="ARBA" id="ARBA00022842"/>
    </source>
</evidence>
<keyword evidence="13" id="KW-0460">Magnesium</keyword>
<dbReference type="PANTHER" id="PTHR24346:SF102">
    <property type="entry name" value="TESTIS-SPECIFIC SERINE_THREONINE-PROTEIN KINASE 1"/>
    <property type="match status" value="1"/>
</dbReference>
<evidence type="ECO:0000256" key="8">
    <source>
        <dbReference type="ARBA" id="ARBA00022723"/>
    </source>
</evidence>
<keyword evidence="5 19" id="KW-0723">Serine/threonine-protein kinase</keyword>
<evidence type="ECO:0000256" key="9">
    <source>
        <dbReference type="ARBA" id="ARBA00022741"/>
    </source>
</evidence>
<evidence type="ECO:0000256" key="5">
    <source>
        <dbReference type="ARBA" id="ARBA00022527"/>
    </source>
</evidence>
<comment type="catalytic activity">
    <reaction evidence="17">
        <text>L-seryl-[protein] + ATP = O-phospho-L-seryl-[protein] + ADP + H(+)</text>
        <dbReference type="Rhea" id="RHEA:17989"/>
        <dbReference type="Rhea" id="RHEA-COMP:9863"/>
        <dbReference type="Rhea" id="RHEA-COMP:11604"/>
        <dbReference type="ChEBI" id="CHEBI:15378"/>
        <dbReference type="ChEBI" id="CHEBI:29999"/>
        <dbReference type="ChEBI" id="CHEBI:30616"/>
        <dbReference type="ChEBI" id="CHEBI:83421"/>
        <dbReference type="ChEBI" id="CHEBI:456216"/>
        <dbReference type="EC" id="2.7.11.1"/>
    </reaction>
</comment>
<evidence type="ECO:0000256" key="4">
    <source>
        <dbReference type="ARBA" id="ARBA00022473"/>
    </source>
</evidence>
<dbReference type="PROSITE" id="PS00108">
    <property type="entry name" value="PROTEIN_KINASE_ST"/>
    <property type="match status" value="1"/>
</dbReference>
<evidence type="ECO:0000256" key="15">
    <source>
        <dbReference type="ARBA" id="ARBA00022871"/>
    </source>
</evidence>
<dbReference type="EMBL" id="JAHFZB010000025">
    <property type="protein sequence ID" value="KAK6474447.1"/>
    <property type="molecule type" value="Genomic_DNA"/>
</dbReference>
<evidence type="ECO:0000256" key="17">
    <source>
        <dbReference type="ARBA" id="ARBA00048679"/>
    </source>
</evidence>
<evidence type="ECO:0000256" key="12">
    <source>
        <dbReference type="ARBA" id="ARBA00022840"/>
    </source>
</evidence>
<evidence type="ECO:0000259" key="20">
    <source>
        <dbReference type="PROSITE" id="PS50011"/>
    </source>
</evidence>
<keyword evidence="11" id="KW-0221">Differentiation</keyword>
<evidence type="ECO:0000256" key="1">
    <source>
        <dbReference type="ARBA" id="ARBA00001946"/>
    </source>
</evidence>
<keyword evidence="9 18" id="KW-0547">Nucleotide-binding</keyword>
<proteinExistence type="inferred from homology"/>
<evidence type="ECO:0000256" key="14">
    <source>
        <dbReference type="ARBA" id="ARBA00022843"/>
    </source>
</evidence>
<evidence type="ECO:0000256" key="2">
    <source>
        <dbReference type="ARBA" id="ARBA00006692"/>
    </source>
</evidence>
<comment type="cofactor">
    <cofactor evidence="1">
        <name>Mg(2+)</name>
        <dbReference type="ChEBI" id="CHEBI:18420"/>
    </cofactor>
</comment>
<dbReference type="PANTHER" id="PTHR24346">
    <property type="entry name" value="MAP/MICROTUBULE AFFINITY-REGULATING KINASE"/>
    <property type="match status" value="1"/>
</dbReference>
<gene>
    <name evidence="21" type="ORF">HHUSO_G25258</name>
</gene>
<keyword evidence="14" id="KW-0832">Ubl conjugation</keyword>
<evidence type="ECO:0000256" key="11">
    <source>
        <dbReference type="ARBA" id="ARBA00022782"/>
    </source>
</evidence>
<keyword evidence="22" id="KW-1185">Reference proteome</keyword>
<keyword evidence="6" id="KW-0597">Phosphoprotein</keyword>
<dbReference type="Gene3D" id="1.10.510.10">
    <property type="entry name" value="Transferase(Phosphotransferase) domain 1"/>
    <property type="match status" value="1"/>
</dbReference>
<comment type="catalytic activity">
    <reaction evidence="16">
        <text>L-threonyl-[protein] + ATP = O-phospho-L-threonyl-[protein] + ADP + H(+)</text>
        <dbReference type="Rhea" id="RHEA:46608"/>
        <dbReference type="Rhea" id="RHEA-COMP:11060"/>
        <dbReference type="Rhea" id="RHEA-COMP:11605"/>
        <dbReference type="ChEBI" id="CHEBI:15378"/>
        <dbReference type="ChEBI" id="CHEBI:30013"/>
        <dbReference type="ChEBI" id="CHEBI:30616"/>
        <dbReference type="ChEBI" id="CHEBI:61977"/>
        <dbReference type="ChEBI" id="CHEBI:456216"/>
        <dbReference type="EC" id="2.7.11.1"/>
    </reaction>
</comment>
<dbReference type="InterPro" id="IPR011009">
    <property type="entry name" value="Kinase-like_dom_sf"/>
</dbReference>
<keyword evidence="15" id="KW-0744">Spermatogenesis</keyword>
<evidence type="ECO:0000256" key="6">
    <source>
        <dbReference type="ARBA" id="ARBA00022553"/>
    </source>
</evidence>
<comment type="similarity">
    <text evidence="2">Belongs to the protein kinase superfamily. CAMK Ser/Thr protein kinase family.</text>
</comment>
<evidence type="ECO:0000256" key="19">
    <source>
        <dbReference type="RuleBase" id="RU000304"/>
    </source>
</evidence>
<dbReference type="Pfam" id="PF00069">
    <property type="entry name" value="Pkinase"/>
    <property type="match status" value="1"/>
</dbReference>
<accession>A0ABR0YPA8</accession>
<dbReference type="PROSITE" id="PS00107">
    <property type="entry name" value="PROTEIN_KINASE_ATP"/>
    <property type="match status" value="1"/>
</dbReference>
<dbReference type="SUPFAM" id="SSF56112">
    <property type="entry name" value="Protein kinase-like (PK-like)"/>
    <property type="match status" value="1"/>
</dbReference>